<reference evidence="3" key="1">
    <citation type="submission" date="2016-06" db="EMBL/GenBank/DDBJ databases">
        <title>Complete genome sequence of Actinoalloteichus fjordicus DSM 46855 (=ADI127-17), type strain of the new species Actinoalloteichus fjordicus.</title>
        <authorList>
            <person name="Ruckert C."/>
            <person name="Nouioui I."/>
            <person name="Willmese J."/>
            <person name="van Wezel G."/>
            <person name="Klenk H.-P."/>
            <person name="Kalinowski J."/>
            <person name="Zotchev S.B."/>
        </authorList>
    </citation>
    <scope>NUCLEOTIDE SEQUENCE [LARGE SCALE GENOMIC DNA]</scope>
    <source>
        <strain evidence="3">ADI127-7</strain>
    </source>
</reference>
<evidence type="ECO:0000313" key="3">
    <source>
        <dbReference type="Proteomes" id="UP000185511"/>
    </source>
</evidence>
<dbReference type="KEGG" id="acad:UA74_04475"/>
<dbReference type="EMBL" id="CP016076">
    <property type="protein sequence ID" value="APU12974.1"/>
    <property type="molecule type" value="Genomic_DNA"/>
</dbReference>
<dbReference type="Proteomes" id="UP000185511">
    <property type="component" value="Chromosome"/>
</dbReference>
<accession>A0AAC9LAV4</accession>
<sequence length="221" mass="23863">MACAGMIEDYLDALDRRLHGPGSVKSELLTEVRHSLEDAAESYRDGGLSTAGAEQRAIREFGGVEAVAEDYQAELAVSHSLGTVRTLLAAVVLLVLMWEVGRRLIIGPWESFPGPPLNPLAGLAFGMAERLGVVLGVIVAVLLLCVRLLGRRTSARALSSLLTRFNVLAVLIYGTTLFLVCALGMFLRPEVFQDTGMVVIMTITVLVMSRLGWLAGRSLRL</sequence>
<gene>
    <name evidence="2" type="ORF">UA74_04475</name>
</gene>
<proteinExistence type="predicted"/>
<organism evidence="2 3">
    <name type="scientific">Actinoalloteichus fjordicus</name>
    <dbReference type="NCBI Taxonomy" id="1612552"/>
    <lineage>
        <taxon>Bacteria</taxon>
        <taxon>Bacillati</taxon>
        <taxon>Actinomycetota</taxon>
        <taxon>Actinomycetes</taxon>
        <taxon>Pseudonocardiales</taxon>
        <taxon>Pseudonocardiaceae</taxon>
        <taxon>Actinoalloteichus</taxon>
    </lineage>
</organism>
<name>A0AAC9LAV4_9PSEU</name>
<feature type="transmembrane region" description="Helical" evidence="1">
    <location>
        <begin position="82"/>
        <end position="100"/>
    </location>
</feature>
<feature type="transmembrane region" description="Helical" evidence="1">
    <location>
        <begin position="198"/>
        <end position="216"/>
    </location>
</feature>
<keyword evidence="3" id="KW-1185">Reference proteome</keyword>
<keyword evidence="1" id="KW-0812">Transmembrane</keyword>
<dbReference type="InterPro" id="IPR047928">
    <property type="entry name" value="Perm_prefix_1"/>
</dbReference>
<keyword evidence="1" id="KW-0472">Membrane</keyword>
<feature type="transmembrane region" description="Helical" evidence="1">
    <location>
        <begin position="167"/>
        <end position="186"/>
    </location>
</feature>
<dbReference type="NCBIfam" id="NF038403">
    <property type="entry name" value="perm_prefix_1"/>
    <property type="match status" value="1"/>
</dbReference>
<protein>
    <submittedName>
        <fullName evidence="2">Uncharacterized protein</fullName>
    </submittedName>
</protein>
<evidence type="ECO:0000313" key="2">
    <source>
        <dbReference type="EMBL" id="APU12974.1"/>
    </source>
</evidence>
<dbReference type="AlphaFoldDB" id="A0AAC9LAV4"/>
<keyword evidence="1" id="KW-1133">Transmembrane helix</keyword>
<feature type="transmembrane region" description="Helical" evidence="1">
    <location>
        <begin position="120"/>
        <end position="146"/>
    </location>
</feature>
<evidence type="ECO:0000256" key="1">
    <source>
        <dbReference type="SAM" id="Phobius"/>
    </source>
</evidence>